<accession>A0A498H605</accession>
<dbReference type="Proteomes" id="UP000290932">
    <property type="component" value="Unassembled WGS sequence"/>
</dbReference>
<dbReference type="PANTHER" id="PTHR30289:SF1">
    <property type="entry name" value="PEBP (PHOSPHATIDYLETHANOLAMINE-BINDING PROTEIN) FAMILY PROTEIN"/>
    <property type="match status" value="1"/>
</dbReference>
<gene>
    <name evidence="1" type="ORF">ABH15_02325</name>
</gene>
<protein>
    <submittedName>
        <fullName evidence="1">Phosphatidylethanolamine-binding protein</fullName>
    </submittedName>
</protein>
<reference evidence="1 2" key="1">
    <citation type="journal article" date="2015" name="Int. J. Syst. Evol. Microbiol.">
        <title>Methanoculleus taiwanensis sp. nov., a methanogen isolated from deep marine sediment at the deformation front area near Taiwan.</title>
        <authorList>
            <person name="Weng C.Y."/>
            <person name="Chen S.C."/>
            <person name="Lai M.C."/>
            <person name="Wu S.Y."/>
            <person name="Lin S."/>
            <person name="Yang T.F."/>
            <person name="Chen P.C."/>
        </authorList>
    </citation>
    <scope>NUCLEOTIDE SEQUENCE [LARGE SCALE GENOMIC DNA]</scope>
    <source>
        <strain evidence="1 2">CYW4</strain>
    </source>
</reference>
<dbReference type="Gene3D" id="3.90.280.10">
    <property type="entry name" value="PEBP-like"/>
    <property type="match status" value="1"/>
</dbReference>
<evidence type="ECO:0000313" key="1">
    <source>
        <dbReference type="EMBL" id="RXE57445.1"/>
    </source>
</evidence>
<dbReference type="EMBL" id="LHQS01000001">
    <property type="protein sequence ID" value="RXE57445.1"/>
    <property type="molecule type" value="Genomic_DNA"/>
</dbReference>
<dbReference type="OrthoDB" id="28720at2157"/>
<dbReference type="PANTHER" id="PTHR30289">
    <property type="entry name" value="UNCHARACTERIZED PROTEIN YBCL-RELATED"/>
    <property type="match status" value="1"/>
</dbReference>
<dbReference type="InterPro" id="IPR036610">
    <property type="entry name" value="PEBP-like_sf"/>
</dbReference>
<dbReference type="RefSeq" id="WP_128692747.1">
    <property type="nucleotide sequence ID" value="NZ_LHQS01000001.1"/>
</dbReference>
<dbReference type="Pfam" id="PF01161">
    <property type="entry name" value="PBP"/>
    <property type="match status" value="1"/>
</dbReference>
<dbReference type="AlphaFoldDB" id="A0A498H605"/>
<keyword evidence="2" id="KW-1185">Reference proteome</keyword>
<evidence type="ECO:0000313" key="2">
    <source>
        <dbReference type="Proteomes" id="UP000290932"/>
    </source>
</evidence>
<dbReference type="CDD" id="cd00865">
    <property type="entry name" value="PEBP_bact_arch"/>
    <property type="match status" value="1"/>
</dbReference>
<dbReference type="InterPro" id="IPR005247">
    <property type="entry name" value="YbhB_YbcL/LppC-like"/>
</dbReference>
<proteinExistence type="predicted"/>
<dbReference type="NCBIfam" id="TIGR00481">
    <property type="entry name" value="YbhB/YbcL family Raf kinase inhibitor-like protein"/>
    <property type="match status" value="1"/>
</dbReference>
<comment type="caution">
    <text evidence="1">The sequence shown here is derived from an EMBL/GenBank/DDBJ whole genome shotgun (WGS) entry which is preliminary data.</text>
</comment>
<sequence length="151" mass="16232">MHPLTVTLEFEDFPDTHTCSGEDVSPRIIVEGVLPNIVSLAVVATSSPEVGPSKTSWVVWNIEPAGPIPAGIPNEEVVSSPVRCVQGRNDFGIIGYRGPCPEPGETEAYLFRVYALDLTLHLPPGANWEELVRAMEGSVNQIGEAVVLRTG</sequence>
<name>A0A498H605_9EURY</name>
<dbReference type="SUPFAM" id="SSF49777">
    <property type="entry name" value="PEBP-like"/>
    <property type="match status" value="1"/>
</dbReference>
<organism evidence="1 2">
    <name type="scientific">Methanoculleus taiwanensis</name>
    <dbReference type="NCBI Taxonomy" id="1550565"/>
    <lineage>
        <taxon>Archaea</taxon>
        <taxon>Methanobacteriati</taxon>
        <taxon>Methanobacteriota</taxon>
        <taxon>Stenosarchaea group</taxon>
        <taxon>Methanomicrobia</taxon>
        <taxon>Methanomicrobiales</taxon>
        <taxon>Methanomicrobiaceae</taxon>
        <taxon>Methanoculleus</taxon>
    </lineage>
</organism>
<dbReference type="InterPro" id="IPR008914">
    <property type="entry name" value="PEBP"/>
</dbReference>